<organism evidence="13 14">
    <name type="scientific">Methyloligella halotolerans</name>
    <dbReference type="NCBI Taxonomy" id="1177755"/>
    <lineage>
        <taxon>Bacteria</taxon>
        <taxon>Pseudomonadati</taxon>
        <taxon>Pseudomonadota</taxon>
        <taxon>Alphaproteobacteria</taxon>
        <taxon>Hyphomicrobiales</taxon>
        <taxon>Hyphomicrobiaceae</taxon>
        <taxon>Methyloligella</taxon>
    </lineage>
</organism>
<dbReference type="PANTHER" id="PTHR21272">
    <property type="entry name" value="CATABOLIC 3-DEHYDROQUINASE"/>
    <property type="match status" value="1"/>
</dbReference>
<evidence type="ECO:0000256" key="6">
    <source>
        <dbReference type="ARBA" id="ARBA00012060"/>
    </source>
</evidence>
<keyword evidence="9" id="KW-0028">Amino-acid biosynthesis</keyword>
<reference evidence="13 14" key="1">
    <citation type="submission" date="2016-07" db="EMBL/GenBank/DDBJ databases">
        <title>Draft genome sequence of Methyloligella halotolerans C2T (VKM B-2706T=CCUG 61687T=DSM 25045T), a halotolerant polyhydroxybutyrate accumulating methylotroph.</title>
        <authorList>
            <person name="Vasilenko O.V."/>
            <person name="Doronina N.V."/>
            <person name="Poroshina M.N."/>
            <person name="Tarlachkov S.V."/>
            <person name="Trotsenko Y.A."/>
        </authorList>
    </citation>
    <scope>NUCLEOTIDE SEQUENCE [LARGE SCALE GENOMIC DNA]</scope>
    <source>
        <strain evidence="13 14">VKM B-2706</strain>
    </source>
</reference>
<keyword evidence="7 9" id="KW-0057">Aromatic amino acid biosynthesis</keyword>
<feature type="binding site" evidence="9 11">
    <location>
        <position position="112"/>
    </location>
    <ligand>
        <name>substrate</name>
    </ligand>
</feature>
<dbReference type="InterPro" id="IPR036441">
    <property type="entry name" value="DHquinase_II_sf"/>
</dbReference>
<dbReference type="GO" id="GO:0009073">
    <property type="term" value="P:aromatic amino acid family biosynthetic process"/>
    <property type="evidence" value="ECO:0007669"/>
    <property type="project" value="UniProtKB-KW"/>
</dbReference>
<evidence type="ECO:0000256" key="3">
    <source>
        <dbReference type="ARBA" id="ARBA00004902"/>
    </source>
</evidence>
<comment type="catalytic activity">
    <reaction evidence="1 9">
        <text>3-dehydroquinate = 3-dehydroshikimate + H2O</text>
        <dbReference type="Rhea" id="RHEA:21096"/>
        <dbReference type="ChEBI" id="CHEBI:15377"/>
        <dbReference type="ChEBI" id="CHEBI:16630"/>
        <dbReference type="ChEBI" id="CHEBI:32364"/>
        <dbReference type="EC" id="4.2.1.10"/>
    </reaction>
</comment>
<dbReference type="EMBL" id="MASI01000001">
    <property type="protein sequence ID" value="ODA68838.1"/>
    <property type="molecule type" value="Genomic_DNA"/>
</dbReference>
<dbReference type="NCBIfam" id="NF003807">
    <property type="entry name" value="PRK05395.1-4"/>
    <property type="match status" value="1"/>
</dbReference>
<sequence>MAKPIFILNGPNLNLLGKREPEIYGHETLDDLKAVCESRAKDCGLAVDFRQSNHEGDLITWIQEARENASGLIVNAGALTHTSVGLLDALLAVPVPSLEVHLSNVFARESFRQHSYISKGVKGVICGLGPKGYELAIEALAAMIGQGGKK</sequence>
<dbReference type="AlphaFoldDB" id="A0A1E2S3D0"/>
<dbReference type="GO" id="GO:0019631">
    <property type="term" value="P:quinate catabolic process"/>
    <property type="evidence" value="ECO:0007669"/>
    <property type="project" value="TreeGrafter"/>
</dbReference>
<evidence type="ECO:0000256" key="5">
    <source>
        <dbReference type="ARBA" id="ARBA00011193"/>
    </source>
</evidence>
<evidence type="ECO:0000256" key="11">
    <source>
        <dbReference type="PIRSR" id="PIRSR001399-2"/>
    </source>
</evidence>
<evidence type="ECO:0000256" key="7">
    <source>
        <dbReference type="ARBA" id="ARBA00023141"/>
    </source>
</evidence>
<dbReference type="GO" id="GO:0008652">
    <property type="term" value="P:amino acid biosynthetic process"/>
    <property type="evidence" value="ECO:0007669"/>
    <property type="project" value="UniProtKB-KW"/>
</dbReference>
<evidence type="ECO:0000256" key="10">
    <source>
        <dbReference type="PIRSR" id="PIRSR001399-1"/>
    </source>
</evidence>
<dbReference type="STRING" id="1177755.A7A08_00672"/>
<dbReference type="UniPathway" id="UPA00053">
    <property type="reaction ID" value="UER00086"/>
</dbReference>
<comment type="caution">
    <text evidence="13">The sequence shown here is derived from an EMBL/GenBank/DDBJ whole genome shotgun (WGS) entry which is preliminary data.</text>
</comment>
<evidence type="ECO:0000313" key="14">
    <source>
        <dbReference type="Proteomes" id="UP000095087"/>
    </source>
</evidence>
<dbReference type="RefSeq" id="WP_069094300.1">
    <property type="nucleotide sequence ID" value="NZ_MASI01000001.1"/>
</dbReference>
<comment type="function">
    <text evidence="2 9">Catalyzes a trans-dehydration via an enolate intermediate.</text>
</comment>
<feature type="site" description="Transition state stabilizer" evidence="9 12">
    <location>
        <position position="19"/>
    </location>
</feature>
<dbReference type="PANTHER" id="PTHR21272:SF3">
    <property type="entry name" value="CATABOLIC 3-DEHYDROQUINASE"/>
    <property type="match status" value="1"/>
</dbReference>
<evidence type="ECO:0000256" key="12">
    <source>
        <dbReference type="PIRSR" id="PIRSR001399-3"/>
    </source>
</evidence>
<evidence type="ECO:0000256" key="4">
    <source>
        <dbReference type="ARBA" id="ARBA00011037"/>
    </source>
</evidence>
<evidence type="ECO:0000256" key="1">
    <source>
        <dbReference type="ARBA" id="ARBA00001864"/>
    </source>
</evidence>
<feature type="binding site" evidence="9 11">
    <location>
        <position position="88"/>
    </location>
    <ligand>
        <name>substrate</name>
    </ligand>
</feature>
<dbReference type="OrthoDB" id="9790793at2"/>
<keyword evidence="14" id="KW-1185">Reference proteome</keyword>
<dbReference type="InterPro" id="IPR001874">
    <property type="entry name" value="DHquinase_II"/>
</dbReference>
<protein>
    <recommendedName>
        <fullName evidence="6 9">3-dehydroquinate dehydratase</fullName>
        <shortName evidence="9">3-dehydroquinase</shortName>
        <ecNumber evidence="6 9">4.2.1.10</ecNumber>
    </recommendedName>
    <alternativeName>
        <fullName evidence="9">Type II DHQase</fullName>
    </alternativeName>
</protein>
<dbReference type="NCBIfam" id="TIGR01088">
    <property type="entry name" value="aroQ"/>
    <property type="match status" value="1"/>
</dbReference>
<dbReference type="InterPro" id="IPR018509">
    <property type="entry name" value="DHquinase_II_CS"/>
</dbReference>
<dbReference type="PROSITE" id="PS01029">
    <property type="entry name" value="DEHYDROQUINASE_II"/>
    <property type="match status" value="1"/>
</dbReference>
<dbReference type="SUPFAM" id="SSF52304">
    <property type="entry name" value="Type II 3-dehydroquinate dehydratase"/>
    <property type="match status" value="1"/>
</dbReference>
<feature type="binding site" evidence="9 11">
    <location>
        <position position="81"/>
    </location>
    <ligand>
        <name>substrate</name>
    </ligand>
</feature>
<keyword evidence="8 9" id="KW-0456">Lyase</keyword>
<dbReference type="EC" id="4.2.1.10" evidence="6 9"/>
<feature type="active site" description="Proton acceptor" evidence="9 10">
    <location>
        <position position="24"/>
    </location>
</feature>
<name>A0A1E2S3D0_9HYPH</name>
<evidence type="ECO:0000256" key="2">
    <source>
        <dbReference type="ARBA" id="ARBA00003924"/>
    </source>
</evidence>
<comment type="similarity">
    <text evidence="4 9">Belongs to the type-II 3-dehydroquinase family.</text>
</comment>
<dbReference type="GO" id="GO:0003855">
    <property type="term" value="F:3-dehydroquinate dehydratase activity"/>
    <property type="evidence" value="ECO:0007669"/>
    <property type="project" value="UniProtKB-UniRule"/>
</dbReference>
<feature type="active site" description="Proton donor" evidence="9 10">
    <location>
        <position position="101"/>
    </location>
</feature>
<comment type="subunit">
    <text evidence="5 9">Homododecamer.</text>
</comment>
<feature type="binding site" evidence="9 11">
    <location>
        <position position="75"/>
    </location>
    <ligand>
        <name>substrate</name>
    </ligand>
</feature>
<accession>A0A1E2S3D0</accession>
<dbReference type="PIRSF" id="PIRSF001399">
    <property type="entry name" value="DHquinase_II"/>
    <property type="match status" value="1"/>
</dbReference>
<evidence type="ECO:0000313" key="13">
    <source>
        <dbReference type="EMBL" id="ODA68838.1"/>
    </source>
</evidence>
<dbReference type="CDD" id="cd00466">
    <property type="entry name" value="DHQase_II"/>
    <property type="match status" value="1"/>
</dbReference>
<dbReference type="Pfam" id="PF01220">
    <property type="entry name" value="DHquinase_II"/>
    <property type="match status" value="1"/>
</dbReference>
<dbReference type="Gene3D" id="3.40.50.9100">
    <property type="entry name" value="Dehydroquinase, class II"/>
    <property type="match status" value="1"/>
</dbReference>
<comment type="pathway">
    <text evidence="3 9">Metabolic intermediate biosynthesis; chorismate biosynthesis; chorismate from D-erythrose 4-phosphate and phosphoenolpyruvate: step 3/7.</text>
</comment>
<proteinExistence type="inferred from homology"/>
<gene>
    <name evidence="9" type="primary">aroQ</name>
    <name evidence="13" type="ORF">A7A08_00672</name>
</gene>
<dbReference type="HAMAP" id="MF_00169">
    <property type="entry name" value="AroQ"/>
    <property type="match status" value="1"/>
</dbReference>
<dbReference type="PATRIC" id="fig|1177755.3.peg.672"/>
<dbReference type="NCBIfam" id="NF003806">
    <property type="entry name" value="PRK05395.1-3"/>
    <property type="match status" value="1"/>
</dbReference>
<dbReference type="Proteomes" id="UP000095087">
    <property type="component" value="Unassembled WGS sequence"/>
</dbReference>
<feature type="binding site" evidence="9 11">
    <location>
        <begin position="102"/>
        <end position="103"/>
    </location>
    <ligand>
        <name>substrate</name>
    </ligand>
</feature>
<evidence type="ECO:0000256" key="9">
    <source>
        <dbReference type="HAMAP-Rule" id="MF_00169"/>
    </source>
</evidence>
<dbReference type="NCBIfam" id="NF003805">
    <property type="entry name" value="PRK05395.1-2"/>
    <property type="match status" value="1"/>
</dbReference>
<dbReference type="GO" id="GO:0009423">
    <property type="term" value="P:chorismate biosynthetic process"/>
    <property type="evidence" value="ECO:0007669"/>
    <property type="project" value="UniProtKB-UniRule"/>
</dbReference>
<evidence type="ECO:0000256" key="8">
    <source>
        <dbReference type="ARBA" id="ARBA00023239"/>
    </source>
</evidence>